<evidence type="ECO:0000256" key="1">
    <source>
        <dbReference type="SAM" id="MobiDB-lite"/>
    </source>
</evidence>
<evidence type="ECO:0000313" key="3">
    <source>
        <dbReference type="Proteomes" id="UP000054248"/>
    </source>
</evidence>
<dbReference type="Proteomes" id="UP000054248">
    <property type="component" value="Unassembled WGS sequence"/>
</dbReference>
<reference evidence="2 3" key="1">
    <citation type="submission" date="2014-04" db="EMBL/GenBank/DDBJ databases">
        <authorList>
            <consortium name="DOE Joint Genome Institute"/>
            <person name="Kuo A."/>
            <person name="Girlanda M."/>
            <person name="Perotto S."/>
            <person name="Kohler A."/>
            <person name="Nagy L.G."/>
            <person name="Floudas D."/>
            <person name="Copeland A."/>
            <person name="Barry K.W."/>
            <person name="Cichocki N."/>
            <person name="Veneault-Fourrey C."/>
            <person name="LaButti K."/>
            <person name="Lindquist E.A."/>
            <person name="Lipzen A."/>
            <person name="Lundell T."/>
            <person name="Morin E."/>
            <person name="Murat C."/>
            <person name="Sun H."/>
            <person name="Tunlid A."/>
            <person name="Henrissat B."/>
            <person name="Grigoriev I.V."/>
            <person name="Hibbett D.S."/>
            <person name="Martin F."/>
            <person name="Nordberg H.P."/>
            <person name="Cantor M.N."/>
            <person name="Hua S.X."/>
        </authorList>
    </citation>
    <scope>NUCLEOTIDE SEQUENCE [LARGE SCALE GENOMIC DNA]</scope>
    <source>
        <strain evidence="2 3">MUT 4182</strain>
    </source>
</reference>
<sequence length="381" mass="41935">MATVVLLASSPILKSFNHHQETPLLFFPIIFLCKQSFSLSWVYYVLSTNSSRIKRLIVVDTTPLEKQDPSADHVQLTFSGSSGQEAEAFVQAVQRRAHAAGKLRDNDWIVDLVSVCFEGDALRWFESLDDKTQGDWKLMKAAILRQYPPGSGAGPSLFSGNNADTAPPTYEAALVGIVETPSETDLQRSMSRPLPPPPAPEAPPAPVLRTGRLRVVSTSKSLCGYVSCKLPAYGCFELTKHENKALRVMYDENQAGGLFSLTLLDCNSNLEWLGVSWIQNQPSLMKGSTDYAYLSAVGGDPSNLSSSCKWRGPRQSRVWGLTADMTLYTSWWGWSGLVYPLQVLIKSKNVLLAADAPAAWASEKPGTPFPQTRLVFEHDAY</sequence>
<dbReference type="OrthoDB" id="3260975at2759"/>
<keyword evidence="3" id="KW-1185">Reference proteome</keyword>
<name>A0A0C3MJ78_9AGAM</name>
<protein>
    <submittedName>
        <fullName evidence="2">Uncharacterized protein</fullName>
    </submittedName>
</protein>
<organism evidence="2 3">
    <name type="scientific">Tulasnella calospora MUT 4182</name>
    <dbReference type="NCBI Taxonomy" id="1051891"/>
    <lineage>
        <taxon>Eukaryota</taxon>
        <taxon>Fungi</taxon>
        <taxon>Dikarya</taxon>
        <taxon>Basidiomycota</taxon>
        <taxon>Agaricomycotina</taxon>
        <taxon>Agaricomycetes</taxon>
        <taxon>Cantharellales</taxon>
        <taxon>Tulasnellaceae</taxon>
        <taxon>Tulasnella</taxon>
    </lineage>
</organism>
<feature type="compositionally biased region" description="Pro residues" evidence="1">
    <location>
        <begin position="193"/>
        <end position="206"/>
    </location>
</feature>
<dbReference type="HOGENOM" id="CLU_061438_1_0_1"/>
<dbReference type="EMBL" id="KN822946">
    <property type="protein sequence ID" value="KIO33727.1"/>
    <property type="molecule type" value="Genomic_DNA"/>
</dbReference>
<dbReference type="AlphaFoldDB" id="A0A0C3MJ78"/>
<gene>
    <name evidence="2" type="ORF">M407DRAFT_17342</name>
</gene>
<accession>A0A0C3MJ78</accession>
<feature type="region of interest" description="Disordered" evidence="1">
    <location>
        <begin position="185"/>
        <end position="206"/>
    </location>
</feature>
<evidence type="ECO:0000313" key="2">
    <source>
        <dbReference type="EMBL" id="KIO33727.1"/>
    </source>
</evidence>
<proteinExistence type="predicted"/>
<reference evidence="3" key="2">
    <citation type="submission" date="2015-01" db="EMBL/GenBank/DDBJ databases">
        <title>Evolutionary Origins and Diversification of the Mycorrhizal Mutualists.</title>
        <authorList>
            <consortium name="DOE Joint Genome Institute"/>
            <consortium name="Mycorrhizal Genomics Consortium"/>
            <person name="Kohler A."/>
            <person name="Kuo A."/>
            <person name="Nagy L.G."/>
            <person name="Floudas D."/>
            <person name="Copeland A."/>
            <person name="Barry K.W."/>
            <person name="Cichocki N."/>
            <person name="Veneault-Fourrey C."/>
            <person name="LaButti K."/>
            <person name="Lindquist E.A."/>
            <person name="Lipzen A."/>
            <person name="Lundell T."/>
            <person name="Morin E."/>
            <person name="Murat C."/>
            <person name="Riley R."/>
            <person name="Ohm R."/>
            <person name="Sun H."/>
            <person name="Tunlid A."/>
            <person name="Henrissat B."/>
            <person name="Grigoriev I.V."/>
            <person name="Hibbett D.S."/>
            <person name="Martin F."/>
        </authorList>
    </citation>
    <scope>NUCLEOTIDE SEQUENCE [LARGE SCALE GENOMIC DNA]</scope>
    <source>
        <strain evidence="3">MUT 4182</strain>
    </source>
</reference>